<accession>A0A1I3V826</accession>
<name>A0A1I3V826_HALDA</name>
<dbReference type="Pfam" id="PF00403">
    <property type="entry name" value="HMA"/>
    <property type="match status" value="1"/>
</dbReference>
<dbReference type="RefSeq" id="WP_075036467.1">
    <property type="nucleotide sequence ID" value="NZ_FOSB01000005.1"/>
</dbReference>
<dbReference type="eggNOG" id="COG2608">
    <property type="taxonomic scope" value="Bacteria"/>
</dbReference>
<organism evidence="3 4">
    <name type="scientific">Halobacillus dabanensis</name>
    <dbReference type="NCBI Taxonomy" id="240302"/>
    <lineage>
        <taxon>Bacteria</taxon>
        <taxon>Bacillati</taxon>
        <taxon>Bacillota</taxon>
        <taxon>Bacilli</taxon>
        <taxon>Bacillales</taxon>
        <taxon>Bacillaceae</taxon>
        <taxon>Halobacillus</taxon>
    </lineage>
</organism>
<dbReference type="STRING" id="240302.BN982_02236"/>
<dbReference type="OrthoDB" id="9813965at2"/>
<dbReference type="CDD" id="cd00371">
    <property type="entry name" value="HMA"/>
    <property type="match status" value="1"/>
</dbReference>
<protein>
    <submittedName>
        <fullName evidence="3">Copper chaperone</fullName>
    </submittedName>
</protein>
<dbReference type="Proteomes" id="UP000183557">
    <property type="component" value="Unassembled WGS sequence"/>
</dbReference>
<dbReference type="FunFam" id="3.30.70.100:FF:000001">
    <property type="entry name" value="ATPase copper transporting beta"/>
    <property type="match status" value="1"/>
</dbReference>
<evidence type="ECO:0000313" key="4">
    <source>
        <dbReference type="Proteomes" id="UP000183557"/>
    </source>
</evidence>
<gene>
    <name evidence="3" type="ORF">SAMN04487936_105174</name>
</gene>
<keyword evidence="1" id="KW-0479">Metal-binding</keyword>
<sequence length="66" mass="7124">METTLKVEGMTCGHCKSAVEGALKEVDGVDDVNVDLETGNVKVSHAESANKVEMREVVEEQGYDVI</sequence>
<dbReference type="SUPFAM" id="SSF55008">
    <property type="entry name" value="HMA, heavy metal-associated domain"/>
    <property type="match status" value="1"/>
</dbReference>
<evidence type="ECO:0000259" key="2">
    <source>
        <dbReference type="PROSITE" id="PS50846"/>
    </source>
</evidence>
<keyword evidence="4" id="KW-1185">Reference proteome</keyword>
<dbReference type="PROSITE" id="PS50846">
    <property type="entry name" value="HMA_2"/>
    <property type="match status" value="1"/>
</dbReference>
<dbReference type="GO" id="GO:0005507">
    <property type="term" value="F:copper ion binding"/>
    <property type="evidence" value="ECO:0007669"/>
    <property type="project" value="InterPro"/>
</dbReference>
<dbReference type="AlphaFoldDB" id="A0A1I3V826"/>
<dbReference type="GO" id="GO:0006825">
    <property type="term" value="P:copper ion transport"/>
    <property type="evidence" value="ECO:0007669"/>
    <property type="project" value="InterPro"/>
</dbReference>
<dbReference type="InterPro" id="IPR017969">
    <property type="entry name" value="Heavy-metal-associated_CS"/>
</dbReference>
<dbReference type="InterPro" id="IPR000428">
    <property type="entry name" value="Cu-bd"/>
</dbReference>
<dbReference type="PRINTS" id="PR00944">
    <property type="entry name" value="CUEXPORT"/>
</dbReference>
<evidence type="ECO:0000313" key="3">
    <source>
        <dbReference type="EMBL" id="SFJ91129.1"/>
    </source>
</evidence>
<dbReference type="PROSITE" id="PS01047">
    <property type="entry name" value="HMA_1"/>
    <property type="match status" value="1"/>
</dbReference>
<dbReference type="InterPro" id="IPR006121">
    <property type="entry name" value="HMA_dom"/>
</dbReference>
<feature type="domain" description="HMA" evidence="2">
    <location>
        <begin position="1"/>
        <end position="66"/>
    </location>
</feature>
<dbReference type="EMBL" id="FOSB01000005">
    <property type="protein sequence ID" value="SFJ91129.1"/>
    <property type="molecule type" value="Genomic_DNA"/>
</dbReference>
<proteinExistence type="predicted"/>
<dbReference type="InterPro" id="IPR036163">
    <property type="entry name" value="HMA_dom_sf"/>
</dbReference>
<reference evidence="4" key="1">
    <citation type="submission" date="2016-10" db="EMBL/GenBank/DDBJ databases">
        <authorList>
            <person name="Varghese N."/>
            <person name="Submissions S."/>
        </authorList>
    </citation>
    <scope>NUCLEOTIDE SEQUENCE [LARGE SCALE GENOMIC DNA]</scope>
    <source>
        <strain evidence="4">CGMCC 1.3704</strain>
    </source>
</reference>
<evidence type="ECO:0000256" key="1">
    <source>
        <dbReference type="ARBA" id="ARBA00022723"/>
    </source>
</evidence>
<dbReference type="Gene3D" id="3.30.70.100">
    <property type="match status" value="1"/>
</dbReference>